<dbReference type="PANTHER" id="PTHR34825">
    <property type="entry name" value="CONSERVED PROTEIN, WITH A WEAK D-GALACTARATE DEHYDRATASE/ALTRONATE HYDROLASE DOMAIN"/>
    <property type="match status" value="1"/>
</dbReference>
<dbReference type="EMBL" id="CATOUU010000703">
    <property type="protein sequence ID" value="CAI9942568.1"/>
    <property type="molecule type" value="Genomic_DNA"/>
</dbReference>
<protein>
    <recommendedName>
        <fullName evidence="1">AAA-ATPase-like domain-containing protein</fullName>
    </recommendedName>
</protein>
<proteinExistence type="predicted"/>
<dbReference type="InterPro" id="IPR018631">
    <property type="entry name" value="AAA-ATPase-like_dom"/>
</dbReference>
<accession>A0AA86UJX8</accession>
<dbReference type="InterPro" id="IPR012547">
    <property type="entry name" value="PDDEXK_9"/>
</dbReference>
<organism evidence="2">
    <name type="scientific">Hexamita inflata</name>
    <dbReference type="NCBI Taxonomy" id="28002"/>
    <lineage>
        <taxon>Eukaryota</taxon>
        <taxon>Metamonada</taxon>
        <taxon>Diplomonadida</taxon>
        <taxon>Hexamitidae</taxon>
        <taxon>Hexamitinae</taxon>
        <taxon>Hexamita</taxon>
    </lineage>
</organism>
<gene>
    <name evidence="3" type="ORF">HINF_LOCUS23939</name>
    <name evidence="2" type="ORF">HINF_LOCUS30213</name>
</gene>
<keyword evidence="4" id="KW-1185">Reference proteome</keyword>
<dbReference type="Pfam" id="PF08011">
    <property type="entry name" value="PDDEXK_9"/>
    <property type="match status" value="1"/>
</dbReference>
<evidence type="ECO:0000313" key="2">
    <source>
        <dbReference type="EMBL" id="CAI9942568.1"/>
    </source>
</evidence>
<comment type="caution">
    <text evidence="2">The sequence shown here is derived from an EMBL/GenBank/DDBJ whole genome shotgun (WGS) entry which is preliminary data.</text>
</comment>
<dbReference type="EMBL" id="CAXDID020000069">
    <property type="protein sequence ID" value="CAL6013754.1"/>
    <property type="molecule type" value="Genomic_DNA"/>
</dbReference>
<evidence type="ECO:0000313" key="4">
    <source>
        <dbReference type="Proteomes" id="UP001642409"/>
    </source>
</evidence>
<reference evidence="3 4" key="2">
    <citation type="submission" date="2024-07" db="EMBL/GenBank/DDBJ databases">
        <authorList>
            <person name="Akdeniz Z."/>
        </authorList>
    </citation>
    <scope>NUCLEOTIDE SEQUENCE [LARGE SCALE GENOMIC DNA]</scope>
</reference>
<dbReference type="Pfam" id="PF09820">
    <property type="entry name" value="AAA-ATPase_like"/>
    <property type="match status" value="1"/>
</dbReference>
<dbReference type="PANTHER" id="PTHR34825:SF1">
    <property type="entry name" value="AAA-ATPASE-LIKE DOMAIN-CONTAINING PROTEIN"/>
    <property type="match status" value="1"/>
</dbReference>
<name>A0AA86UJX8_9EUKA</name>
<sequence length="1015" mass="119289">MNQVSANEYAWKMFVKINEMQISNLNSELLDKIIDQIGQLFTLDTKNQKVDEIYIYFIQQQEQIQIFESVFNQFQQFLLQYNIFKTSQVISLKTQNISENEKQDIINKLSPSDMQYYMMETKQIPTFQNLMIQQEGNNLILFQKILSELENTRVSEVLDQYYKYCSTIDTNDICIFNLVNDPAFLNLKIKQENSLMLSLILQTSSVNLPIQKNTLQDIITQLQELNHTHRNNEQESLLNIFQSNLNHFTRLIPSLQKFTSGALKKLYQQYCIPIQLADSSIQLLLNDPLKLKDQIEKQSGNEYQLIIKDMPLRNYLSQYSILHKIQSNLNELQLFYENHNKDHYFNLFESVTQNQLLEEQYQSFDASMKKGLSQLKELYKEKYYWSQPYLCRLLLDFKFDFEKVNNQINNNDSEKTITVGTDSFREIFLRKSYFVDKTMLISYLLSAQKAKAFAFIYFRRTGKTTNLSMLQEFFDTNYNCLDLFSNTKIAQHTKIMNEHYKQHPVVFLDFKSISSQNFKQWFFAFQQIIVQEYLRYKFVLKSLNESDSKQFNLIINFDETAYWPSSIKQLQQFINTYYNNRYLLPVLIIDEYDVPINNSINFTQQEQDDACTFYKSFLIVSLKGNENQYKAIISGCTNVCLKGIISELNNLQIDSIHNSNCGEYFGLQENEVNQMLEHTLKNHNIQPEEKQQVIKDKMILIKRWYNGYWFGKYTIFNTYSIVSYLADLYSQLDSFPKSYWTATGSGQSFQKLILSENFDDEDQKIMFKLMLLVESKEEQEITIDLATDNLILAPRTQQNILSLLFFSGYLTINQNQGFVIPNREIREELKILLKNYISSRMQPEQSLFTHVNQITSAVRSFETMSIQMSINSLFSKAPITFYNSLENRSHIFFALIFTLNNSYNATCETPDGRGRSDIILTPRNVHDFPVVVELKQIKCALKCNNDTPNTKKEESKISTVLDDALIQAAGYRQAVNVLNQQVEVKRINCIAIVLYRNHFYVKTQESNLLPQKEIV</sequence>
<reference evidence="2" key="1">
    <citation type="submission" date="2023-06" db="EMBL/GenBank/DDBJ databases">
        <authorList>
            <person name="Kurt Z."/>
        </authorList>
    </citation>
    <scope>NUCLEOTIDE SEQUENCE</scope>
</reference>
<feature type="domain" description="AAA-ATPase-like" evidence="1">
    <location>
        <begin position="419"/>
        <end position="644"/>
    </location>
</feature>
<evidence type="ECO:0000259" key="1">
    <source>
        <dbReference type="Pfam" id="PF09820"/>
    </source>
</evidence>
<dbReference type="AlphaFoldDB" id="A0AA86UJX8"/>
<dbReference type="Proteomes" id="UP001642409">
    <property type="component" value="Unassembled WGS sequence"/>
</dbReference>
<evidence type="ECO:0000313" key="3">
    <source>
        <dbReference type="EMBL" id="CAL6013754.1"/>
    </source>
</evidence>